<dbReference type="GO" id="GO:0016887">
    <property type="term" value="F:ATP hydrolysis activity"/>
    <property type="evidence" value="ECO:0007669"/>
    <property type="project" value="RHEA"/>
</dbReference>
<reference evidence="17 18" key="1">
    <citation type="submission" date="2013-04" db="EMBL/GenBank/DDBJ databases">
        <title>Oceanicola sp. 22II1-22F33 Genome Sequencing.</title>
        <authorList>
            <person name="Lai Q."/>
            <person name="Li G."/>
            <person name="Shao Z."/>
        </authorList>
    </citation>
    <scope>NUCLEOTIDE SEQUENCE [LARGE SCALE GENOMIC DNA]</scope>
    <source>
        <strain evidence="17 18">22II1-22F33</strain>
    </source>
</reference>
<dbReference type="PANTHER" id="PTHR30153:SF2">
    <property type="entry name" value="REPLICATIVE DNA HELICASE"/>
    <property type="match status" value="1"/>
</dbReference>
<evidence type="ECO:0000256" key="5">
    <source>
        <dbReference type="ARBA" id="ARBA00022741"/>
    </source>
</evidence>
<evidence type="ECO:0000256" key="10">
    <source>
        <dbReference type="ARBA" id="ARBA00023235"/>
    </source>
</evidence>
<feature type="domain" description="SF4 helicase" evidence="16">
    <location>
        <begin position="197"/>
        <end position="492"/>
    </location>
</feature>
<dbReference type="InterPro" id="IPR007693">
    <property type="entry name" value="DNA_helicase_DnaB-like_N"/>
</dbReference>
<dbReference type="Proteomes" id="UP000215377">
    <property type="component" value="Unassembled WGS sequence"/>
</dbReference>
<dbReference type="PROSITE" id="PS51199">
    <property type="entry name" value="SF4_HELICASE"/>
    <property type="match status" value="1"/>
</dbReference>
<keyword evidence="7 14" id="KW-0347">Helicase</keyword>
<dbReference type="GO" id="GO:1990077">
    <property type="term" value="C:primosome complex"/>
    <property type="evidence" value="ECO:0007669"/>
    <property type="project" value="UniProtKB-UniRule"/>
</dbReference>
<comment type="caution">
    <text evidence="17">The sequence shown here is derived from an EMBL/GenBank/DDBJ whole genome shotgun (WGS) entry which is preliminary data.</text>
</comment>
<dbReference type="AlphaFoldDB" id="A0A225NXE5"/>
<evidence type="ECO:0000256" key="7">
    <source>
        <dbReference type="ARBA" id="ARBA00022806"/>
    </source>
</evidence>
<evidence type="ECO:0000313" key="17">
    <source>
        <dbReference type="EMBL" id="OWU77858.1"/>
    </source>
</evidence>
<dbReference type="PANTHER" id="PTHR30153">
    <property type="entry name" value="REPLICATIVE DNA HELICASE DNAB"/>
    <property type="match status" value="1"/>
</dbReference>
<dbReference type="InterPro" id="IPR016136">
    <property type="entry name" value="DNA_helicase_N/primase_C"/>
</dbReference>
<sequence>MNEVARFNANGPDTEETEGTGPEALPHSIEAEQQLLGAILTNNDIYDRIASIVRAEHFHDPVHSRIFEIAAARIARNQLASPVTLKAFMEDDEGLKALGGASYLLKLAGSAISTFAARDYAQMIYDMAIRRELMVLGREIAAKAARVDVKSEPKDQIVEAEQSLYKLSEQGKSDSGFQSFLKAVTEAVNSANAAYQREGQLSGVSTGLIDMDKKLGGLHKSDLLILAGRPSMGKTSLATNIAFNVAKAYRKGTLPDGTEGNIAGGVVGFYSLEMSAEQLAARILSEAAEVPSENIRRGDMTETEFRRFVEAAKELESCPLYIDDTPALPIAQLSARARRLKRTHGLDVLIVDYLQLVRGTADNRVQEIAEISMGLKAIAKELQIPVIALSQLSRSVESREDKRPQLSDLRESGSIEQDADVVMFVFREEYYVEREKPSDDRLEEIAAWQERMERLHGKAEVIIGKQRHGPIGTVELSFEGQFTRFGNLVRPWQQNDDPGY</sequence>
<dbReference type="RefSeq" id="WP_088648531.1">
    <property type="nucleotide sequence ID" value="NZ_AQQR01000001.1"/>
</dbReference>
<comment type="similarity">
    <text evidence="1 14">Belongs to the helicase family. DnaB subfamily.</text>
</comment>
<evidence type="ECO:0000256" key="2">
    <source>
        <dbReference type="ARBA" id="ARBA00011643"/>
    </source>
</evidence>
<feature type="region of interest" description="Disordered" evidence="15">
    <location>
        <begin position="1"/>
        <end position="24"/>
    </location>
</feature>
<dbReference type="FunFam" id="3.40.50.300:FF:000076">
    <property type="entry name" value="Replicative DNA helicase"/>
    <property type="match status" value="1"/>
</dbReference>
<organism evidence="17 18">
    <name type="scientific">Marinibacterium profundimaris</name>
    <dbReference type="NCBI Taxonomy" id="1679460"/>
    <lineage>
        <taxon>Bacteria</taxon>
        <taxon>Pseudomonadati</taxon>
        <taxon>Pseudomonadota</taxon>
        <taxon>Alphaproteobacteria</taxon>
        <taxon>Rhodobacterales</taxon>
        <taxon>Paracoccaceae</taxon>
        <taxon>Marinibacterium</taxon>
    </lineage>
</organism>
<dbReference type="InterPro" id="IPR007694">
    <property type="entry name" value="DNA_helicase_DnaB-like_C"/>
</dbReference>
<dbReference type="GO" id="GO:0005524">
    <property type="term" value="F:ATP binding"/>
    <property type="evidence" value="ECO:0007669"/>
    <property type="project" value="UniProtKB-UniRule"/>
</dbReference>
<comment type="catalytic activity">
    <reaction evidence="12 14">
        <text>ATP + H2O = ADP + phosphate + H(+)</text>
        <dbReference type="Rhea" id="RHEA:13065"/>
        <dbReference type="ChEBI" id="CHEBI:15377"/>
        <dbReference type="ChEBI" id="CHEBI:15378"/>
        <dbReference type="ChEBI" id="CHEBI:30616"/>
        <dbReference type="ChEBI" id="CHEBI:43474"/>
        <dbReference type="ChEBI" id="CHEBI:456216"/>
        <dbReference type="EC" id="5.6.2.3"/>
    </reaction>
</comment>
<keyword evidence="4 14" id="KW-0235">DNA replication</keyword>
<keyword evidence="9 14" id="KW-0238">DNA-binding</keyword>
<name>A0A225NXE5_9RHOB</name>
<dbReference type="InterPro" id="IPR007692">
    <property type="entry name" value="DNA_helicase_DnaB"/>
</dbReference>
<dbReference type="NCBIfam" id="TIGR00665">
    <property type="entry name" value="DnaB"/>
    <property type="match status" value="1"/>
</dbReference>
<evidence type="ECO:0000256" key="15">
    <source>
        <dbReference type="SAM" id="MobiDB-lite"/>
    </source>
</evidence>
<keyword evidence="3 14" id="KW-0639">Primosome</keyword>
<evidence type="ECO:0000259" key="16">
    <source>
        <dbReference type="PROSITE" id="PS51199"/>
    </source>
</evidence>
<comment type="subunit">
    <text evidence="2">Homohexamer.</text>
</comment>
<evidence type="ECO:0000256" key="1">
    <source>
        <dbReference type="ARBA" id="ARBA00008428"/>
    </source>
</evidence>
<dbReference type="InterPro" id="IPR027417">
    <property type="entry name" value="P-loop_NTPase"/>
</dbReference>
<dbReference type="GO" id="GO:0005829">
    <property type="term" value="C:cytosol"/>
    <property type="evidence" value="ECO:0007669"/>
    <property type="project" value="TreeGrafter"/>
</dbReference>
<comment type="function">
    <text evidence="11 14">The main replicative DNA helicase, it participates in initiation and elongation during chromosome replication. Travels ahead of the DNA replisome, separating dsDNA into templates for DNA synthesis. A processive ATP-dependent 5'-3' DNA helicase it has DNA-dependent ATPase activity.</text>
</comment>
<keyword evidence="10" id="KW-0413">Isomerase</keyword>
<proteinExistence type="inferred from homology"/>
<dbReference type="OrthoDB" id="9773982at2"/>
<dbReference type="EMBL" id="AQQR01000001">
    <property type="protein sequence ID" value="OWU77858.1"/>
    <property type="molecule type" value="Genomic_DNA"/>
</dbReference>
<dbReference type="SMART" id="SM00382">
    <property type="entry name" value="AAA"/>
    <property type="match status" value="1"/>
</dbReference>
<dbReference type="Pfam" id="PF03796">
    <property type="entry name" value="DnaB_C"/>
    <property type="match status" value="1"/>
</dbReference>
<evidence type="ECO:0000256" key="3">
    <source>
        <dbReference type="ARBA" id="ARBA00022515"/>
    </source>
</evidence>
<dbReference type="CDD" id="cd00984">
    <property type="entry name" value="DnaB_C"/>
    <property type="match status" value="1"/>
</dbReference>
<keyword evidence="6 14" id="KW-0378">Hydrolase</keyword>
<dbReference type="GO" id="GO:0043139">
    <property type="term" value="F:5'-3' DNA helicase activity"/>
    <property type="evidence" value="ECO:0007669"/>
    <property type="project" value="UniProtKB-EC"/>
</dbReference>
<evidence type="ECO:0000256" key="13">
    <source>
        <dbReference type="NCBIfam" id="TIGR00665"/>
    </source>
</evidence>
<dbReference type="InterPro" id="IPR036185">
    <property type="entry name" value="DNA_heli_DnaB-like_N_sf"/>
</dbReference>
<dbReference type="EC" id="5.6.2.3" evidence="13 14"/>
<accession>A0A225NXE5</accession>
<keyword evidence="5 14" id="KW-0547">Nucleotide-binding</keyword>
<dbReference type="Gene3D" id="3.40.50.300">
    <property type="entry name" value="P-loop containing nucleotide triphosphate hydrolases"/>
    <property type="match status" value="1"/>
</dbReference>
<dbReference type="SUPFAM" id="SSF48024">
    <property type="entry name" value="N-terminal domain of DnaB helicase"/>
    <property type="match status" value="1"/>
</dbReference>
<gene>
    <name evidence="17" type="ORF">ATO3_04275</name>
</gene>
<evidence type="ECO:0000256" key="12">
    <source>
        <dbReference type="ARBA" id="ARBA00048954"/>
    </source>
</evidence>
<protein>
    <recommendedName>
        <fullName evidence="13 14">Replicative DNA helicase</fullName>
        <ecNumber evidence="13 14">5.6.2.3</ecNumber>
    </recommendedName>
</protein>
<dbReference type="NCBIfam" id="NF006606">
    <property type="entry name" value="PRK09165.1"/>
    <property type="match status" value="1"/>
</dbReference>
<evidence type="ECO:0000256" key="8">
    <source>
        <dbReference type="ARBA" id="ARBA00022840"/>
    </source>
</evidence>
<dbReference type="GO" id="GO:0006269">
    <property type="term" value="P:DNA replication, synthesis of primer"/>
    <property type="evidence" value="ECO:0007669"/>
    <property type="project" value="UniProtKB-UniRule"/>
</dbReference>
<evidence type="ECO:0000256" key="14">
    <source>
        <dbReference type="RuleBase" id="RU362085"/>
    </source>
</evidence>
<evidence type="ECO:0000256" key="9">
    <source>
        <dbReference type="ARBA" id="ARBA00023125"/>
    </source>
</evidence>
<dbReference type="GO" id="GO:0003677">
    <property type="term" value="F:DNA binding"/>
    <property type="evidence" value="ECO:0007669"/>
    <property type="project" value="UniProtKB-UniRule"/>
</dbReference>
<evidence type="ECO:0000256" key="11">
    <source>
        <dbReference type="ARBA" id="ARBA00044932"/>
    </source>
</evidence>
<evidence type="ECO:0000313" key="18">
    <source>
        <dbReference type="Proteomes" id="UP000215377"/>
    </source>
</evidence>
<keyword evidence="18" id="KW-1185">Reference proteome</keyword>
<dbReference type="Gene3D" id="1.10.860.10">
    <property type="entry name" value="DNAb Helicase, Chain A"/>
    <property type="match status" value="1"/>
</dbReference>
<dbReference type="InterPro" id="IPR003593">
    <property type="entry name" value="AAA+_ATPase"/>
</dbReference>
<evidence type="ECO:0000256" key="4">
    <source>
        <dbReference type="ARBA" id="ARBA00022705"/>
    </source>
</evidence>
<dbReference type="Pfam" id="PF00772">
    <property type="entry name" value="DnaB"/>
    <property type="match status" value="1"/>
</dbReference>
<evidence type="ECO:0000256" key="6">
    <source>
        <dbReference type="ARBA" id="ARBA00022801"/>
    </source>
</evidence>
<dbReference type="SUPFAM" id="SSF52540">
    <property type="entry name" value="P-loop containing nucleoside triphosphate hydrolases"/>
    <property type="match status" value="1"/>
</dbReference>
<dbReference type="GO" id="GO:0042802">
    <property type="term" value="F:identical protein binding"/>
    <property type="evidence" value="ECO:0007669"/>
    <property type="project" value="UniProtKB-ARBA"/>
</dbReference>
<keyword evidence="8 14" id="KW-0067">ATP-binding</keyword>